<evidence type="ECO:0000313" key="1">
    <source>
        <dbReference type="EMBL" id="MFD1221173.1"/>
    </source>
</evidence>
<protein>
    <submittedName>
        <fullName evidence="1">Uncharacterized protein</fullName>
    </submittedName>
</protein>
<name>A0ABW3UKA8_9BACL</name>
<evidence type="ECO:0000313" key="2">
    <source>
        <dbReference type="Proteomes" id="UP001597180"/>
    </source>
</evidence>
<keyword evidence="2" id="KW-1185">Reference proteome</keyword>
<proteinExistence type="predicted"/>
<reference evidence="2" key="1">
    <citation type="journal article" date="2019" name="Int. J. Syst. Evol. Microbiol.">
        <title>The Global Catalogue of Microorganisms (GCM) 10K type strain sequencing project: providing services to taxonomists for standard genome sequencing and annotation.</title>
        <authorList>
            <consortium name="The Broad Institute Genomics Platform"/>
            <consortium name="The Broad Institute Genome Sequencing Center for Infectious Disease"/>
            <person name="Wu L."/>
            <person name="Ma J."/>
        </authorList>
    </citation>
    <scope>NUCLEOTIDE SEQUENCE [LARGE SCALE GENOMIC DNA]</scope>
    <source>
        <strain evidence="2">CCUG 53270</strain>
    </source>
</reference>
<dbReference type="Proteomes" id="UP001597180">
    <property type="component" value="Unassembled WGS sequence"/>
</dbReference>
<accession>A0ABW3UKA8</accession>
<gene>
    <name evidence="1" type="ORF">ACFQ4B_13685</name>
</gene>
<dbReference type="RefSeq" id="WP_345589623.1">
    <property type="nucleotide sequence ID" value="NZ_BAABJG010000019.1"/>
</dbReference>
<comment type="caution">
    <text evidence="1">The sequence shown here is derived from an EMBL/GenBank/DDBJ whole genome shotgun (WGS) entry which is preliminary data.</text>
</comment>
<organism evidence="1 2">
    <name type="scientific">Paenibacillus vulneris</name>
    <dbReference type="NCBI Taxonomy" id="1133364"/>
    <lineage>
        <taxon>Bacteria</taxon>
        <taxon>Bacillati</taxon>
        <taxon>Bacillota</taxon>
        <taxon>Bacilli</taxon>
        <taxon>Bacillales</taxon>
        <taxon>Paenibacillaceae</taxon>
        <taxon>Paenibacillus</taxon>
    </lineage>
</organism>
<dbReference type="EMBL" id="JBHTLU010000015">
    <property type="protein sequence ID" value="MFD1221173.1"/>
    <property type="molecule type" value="Genomic_DNA"/>
</dbReference>
<sequence length="143" mass="15556">MFADYEVTYADCAFHRLDSGQVAVGVQLSTRSRIDDVHVSYGPYAVISGLYDVAAGSIRQSVPVVAADIIRIARPGTKLIIIRSSSSVFMRKRSLEKEIGLLAAGRGIEVKLSHKPRLYRVAPDILRLTNDAIERGSTVIAAV</sequence>